<geneLocation type="plasmid" evidence="5">
    <name>II</name>
</geneLocation>
<dbReference type="KEGG" id="ngg:RG540_PA10470"/>
<evidence type="ECO:0000259" key="3">
    <source>
        <dbReference type="Pfam" id="PF02579"/>
    </source>
</evidence>
<dbReference type="EMBL" id="HG938354">
    <property type="protein sequence ID" value="CDN51723.1"/>
    <property type="molecule type" value="Genomic_DNA"/>
</dbReference>
<dbReference type="InterPro" id="IPR003731">
    <property type="entry name" value="Di-Nase_FeMo-co_biosynth"/>
</dbReference>
<accession>A0A068SZX4</accession>
<dbReference type="InterPro" id="IPR013480">
    <property type="entry name" value="NifX"/>
</dbReference>
<dbReference type="PANTHER" id="PTHR33937">
    <property type="entry name" value="IRON-MOLYBDENUM PROTEIN-RELATED-RELATED"/>
    <property type="match status" value="1"/>
</dbReference>
<dbReference type="GeneID" id="24261387"/>
<evidence type="ECO:0000313" key="5">
    <source>
        <dbReference type="Proteomes" id="UP000028181"/>
    </source>
</evidence>
<evidence type="ECO:0000313" key="4">
    <source>
        <dbReference type="EMBL" id="CDN51723.1"/>
    </source>
</evidence>
<dbReference type="NCBIfam" id="TIGR02663">
    <property type="entry name" value="nifX"/>
    <property type="match status" value="1"/>
</dbReference>
<keyword evidence="5" id="KW-1185">Reference proteome</keyword>
<dbReference type="HOGENOM" id="CLU_104194_3_0_5"/>
<comment type="similarity">
    <text evidence="1">Belongs to the NifX/NifY family.</text>
</comment>
<keyword evidence="4" id="KW-0614">Plasmid</keyword>
<dbReference type="OrthoDB" id="9797941at2"/>
<dbReference type="CDD" id="cd00853">
    <property type="entry name" value="NifX"/>
    <property type="match status" value="1"/>
</dbReference>
<evidence type="ECO:0000256" key="1">
    <source>
        <dbReference type="ARBA" id="ARBA00010285"/>
    </source>
</evidence>
<dbReference type="Gene3D" id="3.30.420.130">
    <property type="entry name" value="Dinitrogenase iron-molybdenum cofactor biosynthesis domain"/>
    <property type="match status" value="1"/>
</dbReference>
<gene>
    <name evidence="4" type="primary">nifX</name>
    <name evidence="4" type="ORF">RG540_PA10470</name>
</gene>
<dbReference type="InterPro" id="IPR036105">
    <property type="entry name" value="DiNase_FeMo-co_biosyn_sf"/>
</dbReference>
<dbReference type="PANTHER" id="PTHR33937:SF1">
    <property type="entry name" value="IRON-MOLIBDENUM COFACTOR PROCESSING PROTEIN"/>
    <property type="match status" value="1"/>
</dbReference>
<name>A0A068SZX4_NEOGA</name>
<dbReference type="InterPro" id="IPR034169">
    <property type="entry name" value="NifX-like"/>
</dbReference>
<dbReference type="RefSeq" id="WP_041365311.1">
    <property type="nucleotide sequence ID" value="NZ_HG938354.1"/>
</dbReference>
<evidence type="ECO:0000256" key="2">
    <source>
        <dbReference type="ARBA" id="ARBA00023231"/>
    </source>
</evidence>
<dbReference type="Proteomes" id="UP000028181">
    <property type="component" value="Plasmid pHAMBI540a"/>
</dbReference>
<dbReference type="Pfam" id="PF02579">
    <property type="entry name" value="Nitro_FeMo-Co"/>
    <property type="match status" value="1"/>
</dbReference>
<organism evidence="4 5">
    <name type="scientific">Neorhizobium galegae bv. orientalis str. HAMBI 540</name>
    <dbReference type="NCBI Taxonomy" id="1028800"/>
    <lineage>
        <taxon>Bacteria</taxon>
        <taxon>Pseudomonadati</taxon>
        <taxon>Pseudomonadota</taxon>
        <taxon>Alphaproteobacteria</taxon>
        <taxon>Hyphomicrobiales</taxon>
        <taxon>Rhizobiaceae</taxon>
        <taxon>Rhizobium/Agrobacterium group</taxon>
        <taxon>Neorhizobium</taxon>
    </lineage>
</organism>
<dbReference type="GO" id="GO:0051540">
    <property type="term" value="F:metal cluster binding"/>
    <property type="evidence" value="ECO:0007669"/>
    <property type="project" value="InterPro"/>
</dbReference>
<keyword evidence="2" id="KW-0535">Nitrogen fixation</keyword>
<dbReference type="SUPFAM" id="SSF53146">
    <property type="entry name" value="Nitrogenase accessory factor-like"/>
    <property type="match status" value="1"/>
</dbReference>
<feature type="domain" description="Dinitrogenase iron-molybdenum cofactor biosynthesis" evidence="3">
    <location>
        <begin position="36"/>
        <end position="134"/>
    </location>
</feature>
<sequence>MSSIRRLSLVDKRLREIGAERPAGTLRLAIATQDMKRLNGHFGSAERFAIYDVTPDSLSFIGAVVFENLSDELTGQRTPHHERLAAKIAVLSTCQLFFCIGIGGPSAARVISANIHPIKLPRPEGIGALLARVQSRLKAGPPPWLRRAIAQAGATGKKASLDDKG</sequence>
<dbReference type="AlphaFoldDB" id="A0A068SZX4"/>
<protein>
    <submittedName>
        <fullName evidence="4">Nitrogen fixation protein NifX</fullName>
    </submittedName>
</protein>
<reference evidence="5" key="1">
    <citation type="journal article" date="2014" name="BMC Genomics">
        <title>Genome sequencing of two Neorhizobium galegae strains reveals a noeT gene responsible for the unusual acetylation of the nodulation factors.</title>
        <authorList>
            <person name="Osterman J."/>
            <person name="Marsh J."/>
            <person name="Laine P.K."/>
            <person name="Zeng Z."/>
            <person name="Alatalo E."/>
            <person name="Sullivan J.T."/>
            <person name="Young J.P."/>
            <person name="Thomas-Oates J."/>
            <person name="Paulin L."/>
            <person name="Lindstrom K."/>
        </authorList>
    </citation>
    <scope>NUCLEOTIDE SEQUENCE [LARGE SCALE GENOMIC DNA]</scope>
    <source>
        <strain evidence="5">HAMBI 540</strain>
    </source>
</reference>
<proteinExistence type="inferred from homology"/>
<dbReference type="InterPro" id="IPR051840">
    <property type="entry name" value="NifX/NifY_domain"/>
</dbReference>
<dbReference type="eggNOG" id="COG1433">
    <property type="taxonomic scope" value="Bacteria"/>
</dbReference>
<dbReference type="GO" id="GO:0009399">
    <property type="term" value="P:nitrogen fixation"/>
    <property type="evidence" value="ECO:0007669"/>
    <property type="project" value="InterPro"/>
</dbReference>